<dbReference type="EMBL" id="BSXG01000220">
    <property type="protein sequence ID" value="GME32414.1"/>
    <property type="molecule type" value="Genomic_DNA"/>
</dbReference>
<sequence>MSLQSRVRDLIRLIPIENGDVGFMSCAVYDTAWVSLVAKPTADGSRQWLFPECFRYVVGTQQPDGGWPAYAAGIDGILNTAASLLALRAHQAEPRQITNYSAEELARRITAGTESLRAQLQAWDVTGCDHVGFEILVPTLLQLLKDQGIAFDFTGRATLMALNEKKLARFRPEFLYAPVKTTALHSLEAFVGRIDFDRVQHHKTFGSYMASPSSTAAVLIHASNWDEESEEYLRWTLASGAGQGGGGMPSAFPSTYFEITWTLSTLLEAGFTAEDLGGERAETFARFLREALDRQNGRLGFAPSVGVDADDTAKGLLTLSLLGHPGPHQGMLDEFEGPTHFRTYSGERNPSFTANCNVLDAMLSQPNATALELQITKTASFLSDIWWDSSNGAIEDKWNLSPYYPSMLMAGAFSRLAETWQRGALPGVPASVVVHAVLPALHQVLVHTLSTQNADGSWGSAAMHQPTREVTAYATLTVCKAACLPLGGAVRARVDECVAAARHWLAAHPAGPEPEHLWVEKVSYGSAVLAESYVLAAFNAPHSARPGLARVVAASSPLAAELDVARVAAEVDAMRLPAAVLAAFDGTRWKLEAAFVESGLLRPAVRQWVEEAAPGLQVGEDVIAPATFREMAAWYAEGRSLSTRKLCAKMGTVVLQQCTMSHASGANGLANGLANGHSNGHSNGGHSNGHTNGTANGHSNGTANGTSNGAANGTSTENRLSKAVVDAGPGLTLLPQHLTYLLPDGSTSSLADTFVHGTSTCDAALDAQLAAAARSTVVAYSESFARVVGPNPRAKLISDRPGSGAYYECGAYVPSHREVWFTSSFASYPKPGYITACNIDTGALRHVPQVRHGAGGYYFDGKVYIGGLSPEAGVTAVDPTTLETSTVLNSYFGLPMHLADDVAWVAPQGPSGPRYLFFTTFFTALELAHGLPALDRPVSLPNGVWRWDPQAHTLSLVVSRLDVAIPNGVRASPDQRTLYVTDSLSTETGGVGTGCGQHWAACAATRNEQEQAATSSTPHFAPGAGPTIYAYDLQHDATSCAPVNRRVFAHVRTGYADGMHVDDAGRVWTAEGEGVVVRCPRSAKVLAVFNAAAFGIRPAAGDAQIANFALAENKLFVGAYDRLYVVELAESLAAGQT</sequence>
<name>A0ACB5SA25_9PEZI</name>
<reference evidence="1" key="1">
    <citation type="submission" date="2024-09" db="EMBL/GenBank/DDBJ databases">
        <title>Draft Genome Sequences of Neofusicoccum parvum.</title>
        <authorList>
            <person name="Ashida A."/>
            <person name="Camagna M."/>
            <person name="Tanaka A."/>
            <person name="Takemoto D."/>
        </authorList>
    </citation>
    <scope>NUCLEOTIDE SEQUENCE</scope>
    <source>
        <strain evidence="1">PPO83</strain>
    </source>
</reference>
<proteinExistence type="predicted"/>
<protein>
    <submittedName>
        <fullName evidence="1">Uncharacterized protein</fullName>
    </submittedName>
</protein>
<comment type="caution">
    <text evidence="1">The sequence shown here is derived from an EMBL/GenBank/DDBJ whole genome shotgun (WGS) entry which is preliminary data.</text>
</comment>
<evidence type="ECO:0000313" key="1">
    <source>
        <dbReference type="EMBL" id="GME32414.1"/>
    </source>
</evidence>
<organism evidence="1 2">
    <name type="scientific">Neofusicoccum parvum</name>
    <dbReference type="NCBI Taxonomy" id="310453"/>
    <lineage>
        <taxon>Eukaryota</taxon>
        <taxon>Fungi</taxon>
        <taxon>Dikarya</taxon>
        <taxon>Ascomycota</taxon>
        <taxon>Pezizomycotina</taxon>
        <taxon>Dothideomycetes</taxon>
        <taxon>Dothideomycetes incertae sedis</taxon>
        <taxon>Botryosphaeriales</taxon>
        <taxon>Botryosphaeriaceae</taxon>
        <taxon>Neofusicoccum</taxon>
    </lineage>
</organism>
<gene>
    <name evidence="1" type="primary">g3908</name>
    <name evidence="1" type="ORF">NpPPO83_00003908</name>
</gene>
<accession>A0ACB5SA25</accession>
<evidence type="ECO:0000313" key="2">
    <source>
        <dbReference type="Proteomes" id="UP001165186"/>
    </source>
</evidence>
<keyword evidence="2" id="KW-1185">Reference proteome</keyword>
<dbReference type="Proteomes" id="UP001165186">
    <property type="component" value="Unassembled WGS sequence"/>
</dbReference>